<reference evidence="1 2" key="1">
    <citation type="submission" date="2014-03" db="EMBL/GenBank/DDBJ databases">
        <title>Genomics of Bifidobacteria.</title>
        <authorList>
            <person name="Ventura M."/>
            <person name="Milani C."/>
            <person name="Lugli G.A."/>
        </authorList>
    </citation>
    <scope>NUCLEOTIDE SEQUENCE [LARGE SCALE GENOMIC DNA]</scope>
    <source>
        <strain evidence="1 2">DSM 23969</strain>
    </source>
</reference>
<dbReference type="AlphaFoldDB" id="A0A086ZHX4"/>
<dbReference type="RefSeq" id="WP_033496004.1">
    <property type="nucleotide sequence ID" value="NZ_JDUU01000033.1"/>
</dbReference>
<accession>A0A086ZHX4</accession>
<dbReference type="Proteomes" id="UP000029108">
    <property type="component" value="Unassembled WGS sequence"/>
</dbReference>
<comment type="caution">
    <text evidence="1">The sequence shown here is derived from an EMBL/GenBank/DDBJ whole genome shotgun (WGS) entry which is preliminary data.</text>
</comment>
<dbReference type="STRING" id="1437608.GCA_000771645_01764"/>
<evidence type="ECO:0000313" key="1">
    <source>
        <dbReference type="EMBL" id="KFI46124.1"/>
    </source>
</evidence>
<sequence length="97" mass="11016">MTTITSLRFKLANSEADVFARDDAGHTSNGETAPFYTARRVTRHRRTVIVCEGINTDGAPTDERFTLDERTFAAWTNADRRADYRFALTALTRQAMR</sequence>
<proteinExistence type="predicted"/>
<organism evidence="1 2">
    <name type="scientific">Bifidobacterium biavatii DSM 23969</name>
    <dbReference type="NCBI Taxonomy" id="1437608"/>
    <lineage>
        <taxon>Bacteria</taxon>
        <taxon>Bacillati</taxon>
        <taxon>Actinomycetota</taxon>
        <taxon>Actinomycetes</taxon>
        <taxon>Bifidobacteriales</taxon>
        <taxon>Bifidobacteriaceae</taxon>
        <taxon>Bifidobacterium</taxon>
    </lineage>
</organism>
<gene>
    <name evidence="1" type="ORF">BBIA_2089</name>
</gene>
<protein>
    <submittedName>
        <fullName evidence="1">Uncharacterized protein</fullName>
    </submittedName>
</protein>
<name>A0A086ZHX4_9BIFI</name>
<dbReference type="EMBL" id="JGYN01000040">
    <property type="protein sequence ID" value="KFI46124.1"/>
    <property type="molecule type" value="Genomic_DNA"/>
</dbReference>
<evidence type="ECO:0000313" key="2">
    <source>
        <dbReference type="Proteomes" id="UP000029108"/>
    </source>
</evidence>
<keyword evidence="2" id="KW-1185">Reference proteome</keyword>